<reference evidence="3" key="2">
    <citation type="submission" date="2025-09" db="UniProtKB">
        <authorList>
            <consortium name="Ensembl"/>
        </authorList>
    </citation>
    <scope>IDENTIFICATION</scope>
</reference>
<feature type="domain" description="Reverse transcriptase" evidence="1">
    <location>
        <begin position="508"/>
        <end position="778"/>
    </location>
</feature>
<dbReference type="InterPro" id="IPR036691">
    <property type="entry name" value="Endo/exonu/phosph_ase_sf"/>
</dbReference>
<name>A0A8C1PEN1_CYPCA</name>
<dbReference type="GO" id="GO:0003676">
    <property type="term" value="F:nucleic acid binding"/>
    <property type="evidence" value="ECO:0007669"/>
    <property type="project" value="InterPro"/>
</dbReference>
<dbReference type="PROSITE" id="PS50878">
    <property type="entry name" value="RT_POL"/>
    <property type="match status" value="1"/>
</dbReference>
<evidence type="ECO:0000313" key="4">
    <source>
        <dbReference type="Proteomes" id="UP000694427"/>
    </source>
</evidence>
<feature type="domain" description="RNase H type-1" evidence="2">
    <location>
        <begin position="987"/>
        <end position="1120"/>
    </location>
</feature>
<dbReference type="Ensembl" id="ENSCCRT00010118562.1">
    <property type="protein sequence ID" value="ENSCCRP00010106627.1"/>
    <property type="gene ID" value="ENSCCRG00010047017.1"/>
</dbReference>
<evidence type="ECO:0000259" key="2">
    <source>
        <dbReference type="PROSITE" id="PS50879"/>
    </source>
</evidence>
<dbReference type="CDD" id="cd09276">
    <property type="entry name" value="Rnase_HI_RT_non_LTR"/>
    <property type="match status" value="1"/>
</dbReference>
<dbReference type="PANTHER" id="PTHR36688:SF2">
    <property type="entry name" value="ENDONUCLEASE_EXONUCLEASE_PHOSPHATASE DOMAIN-CONTAINING PROTEIN"/>
    <property type="match status" value="1"/>
</dbReference>
<dbReference type="GO" id="GO:0004523">
    <property type="term" value="F:RNA-DNA hybrid ribonuclease activity"/>
    <property type="evidence" value="ECO:0007669"/>
    <property type="project" value="InterPro"/>
</dbReference>
<dbReference type="GO" id="GO:0006259">
    <property type="term" value="P:DNA metabolic process"/>
    <property type="evidence" value="ECO:0007669"/>
    <property type="project" value="UniProtKB-ARBA"/>
</dbReference>
<dbReference type="InterPro" id="IPR052560">
    <property type="entry name" value="RdDP_mobile_element"/>
</dbReference>
<dbReference type="CDD" id="cd01650">
    <property type="entry name" value="RT_nLTR_like"/>
    <property type="match status" value="1"/>
</dbReference>
<dbReference type="Proteomes" id="UP000694427">
    <property type="component" value="Unplaced"/>
</dbReference>
<dbReference type="Pfam" id="PF00078">
    <property type="entry name" value="RVT_1"/>
    <property type="match status" value="1"/>
</dbReference>
<accession>A0A8C1PEN1</accession>
<dbReference type="Pfam" id="PF00075">
    <property type="entry name" value="RNase_H"/>
    <property type="match status" value="1"/>
</dbReference>
<dbReference type="Pfam" id="PF14529">
    <property type="entry name" value="Exo_endo_phos_2"/>
    <property type="match status" value="1"/>
</dbReference>
<organism evidence="3 4">
    <name type="scientific">Cyprinus carpio</name>
    <name type="common">Common carp</name>
    <dbReference type="NCBI Taxonomy" id="7962"/>
    <lineage>
        <taxon>Eukaryota</taxon>
        <taxon>Metazoa</taxon>
        <taxon>Chordata</taxon>
        <taxon>Craniata</taxon>
        <taxon>Vertebrata</taxon>
        <taxon>Euteleostomi</taxon>
        <taxon>Actinopterygii</taxon>
        <taxon>Neopterygii</taxon>
        <taxon>Teleostei</taxon>
        <taxon>Ostariophysi</taxon>
        <taxon>Cypriniformes</taxon>
        <taxon>Cyprinidae</taxon>
        <taxon>Cyprininae</taxon>
        <taxon>Cyprinus</taxon>
    </lineage>
</organism>
<dbReference type="Gene3D" id="3.30.420.10">
    <property type="entry name" value="Ribonuclease H-like superfamily/Ribonuclease H"/>
    <property type="match status" value="1"/>
</dbReference>
<dbReference type="PANTHER" id="PTHR36688">
    <property type="entry name" value="ENDO/EXONUCLEASE/PHOSPHATASE DOMAIN-CONTAINING PROTEIN"/>
    <property type="match status" value="1"/>
</dbReference>
<evidence type="ECO:0008006" key="5">
    <source>
        <dbReference type="Google" id="ProtNLM"/>
    </source>
</evidence>
<reference evidence="3" key="1">
    <citation type="submission" date="2025-08" db="UniProtKB">
        <authorList>
            <consortium name="Ensembl"/>
        </authorList>
    </citation>
    <scope>IDENTIFICATION</scope>
</reference>
<evidence type="ECO:0000259" key="1">
    <source>
        <dbReference type="PROSITE" id="PS50878"/>
    </source>
</evidence>
<dbReference type="AlphaFoldDB" id="A0A8C1PEN1"/>
<dbReference type="InterPro" id="IPR002156">
    <property type="entry name" value="RNaseH_domain"/>
</dbReference>
<proteinExistence type="predicted"/>
<keyword evidence="4" id="KW-1185">Reference proteome</keyword>
<evidence type="ECO:0000313" key="3">
    <source>
        <dbReference type="Ensembl" id="ENSCCRP00010106627.1"/>
    </source>
</evidence>
<dbReference type="InterPro" id="IPR000477">
    <property type="entry name" value="RT_dom"/>
</dbReference>
<dbReference type="SUPFAM" id="SSF53098">
    <property type="entry name" value="Ribonuclease H-like"/>
    <property type="match status" value="1"/>
</dbReference>
<dbReference type="InterPro" id="IPR043502">
    <property type="entry name" value="DNA/RNA_pol_sf"/>
</dbReference>
<dbReference type="SUPFAM" id="SSF56219">
    <property type="entry name" value="DNase I-like"/>
    <property type="match status" value="1"/>
</dbReference>
<dbReference type="InterPro" id="IPR005135">
    <property type="entry name" value="Endo/exonuclease/phosphatase"/>
</dbReference>
<dbReference type="Gene3D" id="3.60.10.10">
    <property type="entry name" value="Endonuclease/exonuclease/phosphatase"/>
    <property type="match status" value="1"/>
</dbReference>
<dbReference type="SUPFAM" id="SSF56672">
    <property type="entry name" value="DNA/RNA polymerases"/>
    <property type="match status" value="1"/>
</dbReference>
<dbReference type="PROSITE" id="PS50879">
    <property type="entry name" value="RNASE_H_1"/>
    <property type="match status" value="1"/>
</dbReference>
<sequence length="1276" mass="146248">MGRSEGEPYQSVKPGSNMYWFIIMVLILQWNARSLLANGQEFKHFIKDRKVNPDVVCIQETWLKPNLEFVIQGYIGIRNDRDNGGRGGGGCATFIKQDIPYRVLEKGEDLEYIVVVLWERGEEVVIINYYNPCKRLEIDKLLSIQGNNRQKVIWCADFNAHSKIWGGSHTDVNGRVIEDLMDDKELVCMNDGRGTRINITTGNESALDITLVSNPLAGISNWNIWSDTTVGSDHYPVSCSVGERVEIRPGEGIPKWGFRRADWEKFQQLSEESLLRIDISGNIEEINKQITSAIVMAAGGSIPKTKQRRNKKLVPWWTEECRQAVKNRNRAFKLVKNTHNMQHLIQYKKAQANVRRTVRQAKRESWKTFCNEIGRTTPVGEVWGMIKRMGGVRREWEIPAISTEEGIAISNKDKAEIMAKAFVKIHSSDNLSEVCKVRKERTMDLYPGVLDWREKTDDKIDEPFNMAELMRAINRAKPTSPGKDQICYVMLKHLGKGALIKLLHLYNRVWEEGRLPNAWKEAVVVPIRKPGKDPSKPSSYRPIALTSNVCKIMERMITERLSYILEKSGKLANYQSGFRKGRSTMDSVIRLENEIRKAQANKESVITVFFDIEKAYDMMWKEGLLIKLHLMGVGGRVFNWIKNFLFERKIEVRIGSDMSSQYVVGNGTPQGSVISPLLFIIMIDDVFTKVPMDIGRSLFADDGALWKRGRNMEHAIRKVQGAIDEVVEWGYDWGFKFSIEKTQTVFFTRKQIKEGMKLNMYGKELERVGTFKFLGVIFDSRLTWADHIKKIEGKCKKVINVMRCLTGRKWGASCSALKTIYVALIRSVLDYGSVAYGSAAKSLLKKLDMIQAQALRVCCGAFKTSPVPALQVEMGEMPLALRRRQLMTNYWANLQGHNDFHPTKVVLQETWENARYNRDNFSRVGNEVAKEFGVFDMKMSPAVVYPMVAPWVLVWPDIDWYLLELKKKGKDQIDLVSAFKHHISKDYKEFIHIYTDGSKKPETGVTGYGVAIPAKGIGINRRTSDFLGVYTVEMVAVLVALRWVEKTRQEKVLILSDSSSVLVSLRSFHSKSRQDVLYEVLQSVTRIANQGGQVQFMWVPAHVGVKGNEQVDELAKKALKKGNIEMQIKISKAEVKSIIWEKTNQMWQDRWDREEKGRHLYKIQKSVKITRLGGGYRREETVMTRLRLGHGGLNKSLKMIGRHETGLCEWCQEEESVEHIIIRCRRYEEQRVIVENNLRELGVQELTLTGLMSIGDRAQVRILLTFLRETGLFNRL</sequence>
<dbReference type="InterPro" id="IPR036397">
    <property type="entry name" value="RNaseH_sf"/>
</dbReference>
<dbReference type="InterPro" id="IPR012337">
    <property type="entry name" value="RNaseH-like_sf"/>
</dbReference>
<protein>
    <recommendedName>
        <fullName evidence="5">Reverse transcriptase</fullName>
    </recommendedName>
</protein>